<protein>
    <submittedName>
        <fullName evidence="6">LysR family transcriptional regulator</fullName>
    </submittedName>
</protein>
<gene>
    <name evidence="6" type="ORF">GCM10010976_12390</name>
</gene>
<evidence type="ECO:0000256" key="2">
    <source>
        <dbReference type="ARBA" id="ARBA00023015"/>
    </source>
</evidence>
<dbReference type="Pfam" id="PF00126">
    <property type="entry name" value="HTH_1"/>
    <property type="match status" value="1"/>
</dbReference>
<name>A0A917GEG6_9FLAO</name>
<evidence type="ECO:0000256" key="3">
    <source>
        <dbReference type="ARBA" id="ARBA00023125"/>
    </source>
</evidence>
<dbReference type="InterPro" id="IPR036390">
    <property type="entry name" value="WH_DNA-bd_sf"/>
</dbReference>
<evidence type="ECO:0000313" key="7">
    <source>
        <dbReference type="Proteomes" id="UP000625976"/>
    </source>
</evidence>
<dbReference type="Gene3D" id="1.10.10.10">
    <property type="entry name" value="Winged helix-like DNA-binding domain superfamily/Winged helix DNA-binding domain"/>
    <property type="match status" value="1"/>
</dbReference>
<organism evidence="6 7">
    <name type="scientific">Bizionia arctica</name>
    <dbReference type="NCBI Taxonomy" id="1495645"/>
    <lineage>
        <taxon>Bacteria</taxon>
        <taxon>Pseudomonadati</taxon>
        <taxon>Bacteroidota</taxon>
        <taxon>Flavobacteriia</taxon>
        <taxon>Flavobacteriales</taxon>
        <taxon>Flavobacteriaceae</taxon>
        <taxon>Bizionia</taxon>
    </lineage>
</organism>
<dbReference type="EMBL" id="BMFQ01000001">
    <property type="protein sequence ID" value="GGG42376.1"/>
    <property type="molecule type" value="Genomic_DNA"/>
</dbReference>
<proteinExistence type="inferred from homology"/>
<evidence type="ECO:0000256" key="4">
    <source>
        <dbReference type="ARBA" id="ARBA00023163"/>
    </source>
</evidence>
<dbReference type="RefSeq" id="WP_188462872.1">
    <property type="nucleotide sequence ID" value="NZ_BMFQ01000001.1"/>
</dbReference>
<feature type="domain" description="HTH lysR-type" evidence="5">
    <location>
        <begin position="1"/>
        <end position="57"/>
    </location>
</feature>
<evidence type="ECO:0000259" key="5">
    <source>
        <dbReference type="PROSITE" id="PS50931"/>
    </source>
</evidence>
<dbReference type="InterPro" id="IPR036388">
    <property type="entry name" value="WH-like_DNA-bd_sf"/>
</dbReference>
<dbReference type="PANTHER" id="PTHR30126:SF39">
    <property type="entry name" value="HTH-TYPE TRANSCRIPTIONAL REGULATOR CYSL"/>
    <property type="match status" value="1"/>
</dbReference>
<dbReference type="FunFam" id="1.10.10.10:FF:000001">
    <property type="entry name" value="LysR family transcriptional regulator"/>
    <property type="match status" value="1"/>
</dbReference>
<evidence type="ECO:0000313" key="6">
    <source>
        <dbReference type="EMBL" id="GGG42376.1"/>
    </source>
</evidence>
<dbReference type="SUPFAM" id="SSF53850">
    <property type="entry name" value="Periplasmic binding protein-like II"/>
    <property type="match status" value="1"/>
</dbReference>
<dbReference type="SUPFAM" id="SSF46785">
    <property type="entry name" value="Winged helix' DNA-binding domain"/>
    <property type="match status" value="1"/>
</dbReference>
<sequence>MKYKLKTFIKVAQHLSFTVASKELNLSQPAVSKTISKLEEDYNTAFFNRSRNSISLTNEGKIFLDYAYKITKLFEELEHTFLLNQENASLEFKLGLSTTIATYVMPKVLAKIQQNAPHLTFNVASSNTKEIEQKILDQELEHGIVEGKSTNQLLKYSPFIKDEIVLVTGANNQNSKASVTIKELSKIPFVSREIGSGTRDIIEDILKVNKIQKLNHIITLNSTEAIEQYLEHSNAYALLSIHAITEKLIQNKLKIVDIKGVNFERDFYFVCRTGFQSSKMDLLIKLIKTNYNF</sequence>
<comment type="similarity">
    <text evidence="1">Belongs to the LysR transcriptional regulatory family.</text>
</comment>
<dbReference type="PROSITE" id="PS50931">
    <property type="entry name" value="HTH_LYSR"/>
    <property type="match status" value="1"/>
</dbReference>
<dbReference type="Pfam" id="PF03466">
    <property type="entry name" value="LysR_substrate"/>
    <property type="match status" value="1"/>
</dbReference>
<keyword evidence="2" id="KW-0805">Transcription regulation</keyword>
<dbReference type="InterPro" id="IPR005119">
    <property type="entry name" value="LysR_subst-bd"/>
</dbReference>
<reference evidence="6" key="1">
    <citation type="journal article" date="2014" name="Int. J. Syst. Evol. Microbiol.">
        <title>Complete genome sequence of Corynebacterium casei LMG S-19264T (=DSM 44701T), isolated from a smear-ripened cheese.</title>
        <authorList>
            <consortium name="US DOE Joint Genome Institute (JGI-PGF)"/>
            <person name="Walter F."/>
            <person name="Albersmeier A."/>
            <person name="Kalinowski J."/>
            <person name="Ruckert C."/>
        </authorList>
    </citation>
    <scope>NUCLEOTIDE SEQUENCE</scope>
    <source>
        <strain evidence="6">CGMCC 1.12751</strain>
    </source>
</reference>
<dbReference type="Gene3D" id="3.40.190.290">
    <property type="match status" value="1"/>
</dbReference>
<accession>A0A917GEG6</accession>
<evidence type="ECO:0000256" key="1">
    <source>
        <dbReference type="ARBA" id="ARBA00009437"/>
    </source>
</evidence>
<reference evidence="6" key="2">
    <citation type="submission" date="2020-09" db="EMBL/GenBank/DDBJ databases">
        <authorList>
            <person name="Sun Q."/>
            <person name="Zhou Y."/>
        </authorList>
    </citation>
    <scope>NUCLEOTIDE SEQUENCE</scope>
    <source>
        <strain evidence="6">CGMCC 1.12751</strain>
    </source>
</reference>
<dbReference type="AlphaFoldDB" id="A0A917GEG6"/>
<dbReference type="PANTHER" id="PTHR30126">
    <property type="entry name" value="HTH-TYPE TRANSCRIPTIONAL REGULATOR"/>
    <property type="match status" value="1"/>
</dbReference>
<dbReference type="PRINTS" id="PR00039">
    <property type="entry name" value="HTHLYSR"/>
</dbReference>
<comment type="caution">
    <text evidence="6">The sequence shown here is derived from an EMBL/GenBank/DDBJ whole genome shotgun (WGS) entry which is preliminary data.</text>
</comment>
<keyword evidence="7" id="KW-1185">Reference proteome</keyword>
<keyword evidence="4" id="KW-0804">Transcription</keyword>
<dbReference type="GO" id="GO:0003700">
    <property type="term" value="F:DNA-binding transcription factor activity"/>
    <property type="evidence" value="ECO:0007669"/>
    <property type="project" value="InterPro"/>
</dbReference>
<dbReference type="InterPro" id="IPR000847">
    <property type="entry name" value="LysR_HTH_N"/>
</dbReference>
<keyword evidence="3" id="KW-0238">DNA-binding</keyword>
<dbReference type="GO" id="GO:0000976">
    <property type="term" value="F:transcription cis-regulatory region binding"/>
    <property type="evidence" value="ECO:0007669"/>
    <property type="project" value="TreeGrafter"/>
</dbReference>
<dbReference type="Proteomes" id="UP000625976">
    <property type="component" value="Unassembled WGS sequence"/>
</dbReference>